<protein>
    <submittedName>
        <fullName evidence="4">Uncharacterized protein LOC104595481</fullName>
    </submittedName>
</protein>
<dbReference type="InterPro" id="IPR036869">
    <property type="entry name" value="J_dom_sf"/>
</dbReference>
<evidence type="ECO:0000259" key="2">
    <source>
        <dbReference type="PROSITE" id="PS50076"/>
    </source>
</evidence>
<dbReference type="SMART" id="SM00271">
    <property type="entry name" value="DnaJ"/>
    <property type="match status" value="1"/>
</dbReference>
<feature type="compositionally biased region" description="Polar residues" evidence="1">
    <location>
        <begin position="359"/>
        <end position="371"/>
    </location>
</feature>
<dbReference type="Gene3D" id="1.10.287.110">
    <property type="entry name" value="DnaJ domain"/>
    <property type="match status" value="1"/>
</dbReference>
<proteinExistence type="predicted"/>
<accession>A0A1U8A0F3</accession>
<name>A0A1U8A0F3_NELNU</name>
<dbReference type="Proteomes" id="UP000189703">
    <property type="component" value="Unplaced"/>
</dbReference>
<feature type="compositionally biased region" description="Polar residues" evidence="1">
    <location>
        <begin position="428"/>
        <end position="437"/>
    </location>
</feature>
<gene>
    <name evidence="4" type="primary">LOC104595481</name>
</gene>
<sequence length="475" mass="53560">MDGKGNRAEAQRCLGIAEKLLTARDLIGSRRFATQAQESDPFLDGIDQILAVADVLLAAEKRINNHLDWYAILQLDGQSNDLELIKRKYRRLALLLHPDKNKSFFADKAFKLIADAWAVLSNPSKKSLYDKELNLFSIASMNELPRERQMQENQRKQREHCFHPKRQHPPEKGEHSAGRYPRSKMKQTPSPLLTTFWTACPYCYNLYEYPRVYEECSLRCQNCQRTFHAVMVLSPPPAVPGKEVYYCCWGFFPLGYSLPNVDSSKNACFPNWMPFSPMVASPTKPPEGKRNTTTSKTGLGVSDDCDSSADTDTRSKKERTFDVKEKVSPNKKSERLQKEKEKGENILFGSGRKDRQGSEDGNVTRGNQQQEVPKPPSPQKKRKKIVAKKTKKHMSKRTVSKNVETTASPETMTLDLNTEFREEVGKSTPATGVSTDTGSKDDDVGIGFFEGLDDFLGTLPIFSVVEDDKVDGTGK</sequence>
<keyword evidence="3" id="KW-1185">Reference proteome</keyword>
<dbReference type="KEGG" id="nnu:104595481"/>
<dbReference type="eggNOG" id="KOG0714">
    <property type="taxonomic scope" value="Eukaryota"/>
</dbReference>
<feature type="compositionally biased region" description="Basic residues" evidence="1">
    <location>
        <begin position="379"/>
        <end position="399"/>
    </location>
</feature>
<dbReference type="FunCoup" id="A0A1U8A0F3">
    <property type="interactions" value="1903"/>
</dbReference>
<dbReference type="CDD" id="cd06257">
    <property type="entry name" value="DnaJ"/>
    <property type="match status" value="1"/>
</dbReference>
<reference evidence="4" key="1">
    <citation type="submission" date="2025-08" db="UniProtKB">
        <authorList>
            <consortium name="RefSeq"/>
        </authorList>
    </citation>
    <scope>IDENTIFICATION</scope>
</reference>
<dbReference type="AlphaFoldDB" id="A0A1U8A0F3"/>
<dbReference type="InterPro" id="IPR053052">
    <property type="entry name" value="Imprinting_Balance_Reg"/>
</dbReference>
<dbReference type="PROSITE" id="PS00636">
    <property type="entry name" value="DNAJ_1"/>
    <property type="match status" value="1"/>
</dbReference>
<dbReference type="Pfam" id="PF00226">
    <property type="entry name" value="DnaJ"/>
    <property type="match status" value="1"/>
</dbReference>
<dbReference type="OMA" id="SFAIRAC"/>
<evidence type="ECO:0000313" key="4">
    <source>
        <dbReference type="RefSeq" id="XP_010254516.1"/>
    </source>
</evidence>
<feature type="compositionally biased region" description="Basic and acidic residues" evidence="1">
    <location>
        <begin position="311"/>
        <end position="344"/>
    </location>
</feature>
<feature type="compositionally biased region" description="Polar residues" evidence="1">
    <location>
        <begin position="400"/>
        <end position="416"/>
    </location>
</feature>
<dbReference type="SUPFAM" id="SSF46565">
    <property type="entry name" value="Chaperone J-domain"/>
    <property type="match status" value="1"/>
</dbReference>
<dbReference type="InterPro" id="IPR056988">
    <property type="entry name" value="Zn_ribbon_pln"/>
</dbReference>
<organism evidence="3 4">
    <name type="scientific">Nelumbo nucifera</name>
    <name type="common">Sacred lotus</name>
    <dbReference type="NCBI Taxonomy" id="4432"/>
    <lineage>
        <taxon>Eukaryota</taxon>
        <taxon>Viridiplantae</taxon>
        <taxon>Streptophyta</taxon>
        <taxon>Embryophyta</taxon>
        <taxon>Tracheophyta</taxon>
        <taxon>Spermatophyta</taxon>
        <taxon>Magnoliopsida</taxon>
        <taxon>Proteales</taxon>
        <taxon>Nelumbonaceae</taxon>
        <taxon>Nelumbo</taxon>
    </lineage>
</organism>
<evidence type="ECO:0000313" key="3">
    <source>
        <dbReference type="Proteomes" id="UP000189703"/>
    </source>
</evidence>
<dbReference type="STRING" id="4432.A0A1U8A0F3"/>
<dbReference type="PANTHER" id="PTHR45496:SF1">
    <property type="entry name" value="CHAPERONE DNAJ-DOMAIN SUPERFAMILY PROTEIN"/>
    <property type="match status" value="1"/>
</dbReference>
<evidence type="ECO:0000256" key="1">
    <source>
        <dbReference type="SAM" id="MobiDB-lite"/>
    </source>
</evidence>
<feature type="region of interest" description="Disordered" evidence="1">
    <location>
        <begin position="279"/>
        <end position="443"/>
    </location>
</feature>
<dbReference type="PROSITE" id="PS50076">
    <property type="entry name" value="DNAJ_2"/>
    <property type="match status" value="1"/>
</dbReference>
<dbReference type="PRINTS" id="PR00625">
    <property type="entry name" value="JDOMAIN"/>
</dbReference>
<dbReference type="PANTHER" id="PTHR45496">
    <property type="entry name" value="CHAPERONE DNAJ-DOMAIN SUPERFAMILY PROTEIN"/>
    <property type="match status" value="1"/>
</dbReference>
<dbReference type="InterPro" id="IPR001623">
    <property type="entry name" value="DnaJ_domain"/>
</dbReference>
<feature type="domain" description="J" evidence="2">
    <location>
        <begin position="68"/>
        <end position="133"/>
    </location>
</feature>
<dbReference type="GeneID" id="104595481"/>
<dbReference type="InParanoid" id="A0A1U8A0F3"/>
<dbReference type="InterPro" id="IPR018253">
    <property type="entry name" value="DnaJ_domain_CS"/>
</dbReference>
<feature type="region of interest" description="Disordered" evidence="1">
    <location>
        <begin position="147"/>
        <end position="187"/>
    </location>
</feature>
<dbReference type="Pfam" id="PF23551">
    <property type="entry name" value="Zn_ribbon_20"/>
    <property type="match status" value="1"/>
</dbReference>
<dbReference type="RefSeq" id="XP_010254516.1">
    <property type="nucleotide sequence ID" value="XM_010256214.2"/>
</dbReference>
<dbReference type="OrthoDB" id="10250354at2759"/>
<feature type="compositionally biased region" description="Basic and acidic residues" evidence="1">
    <location>
        <begin position="147"/>
        <end position="177"/>
    </location>
</feature>